<evidence type="ECO:0000313" key="2">
    <source>
        <dbReference type="EMBL" id="MDA4846507.1"/>
    </source>
</evidence>
<gene>
    <name evidence="2" type="ORF">OOZ53_14180</name>
</gene>
<keyword evidence="3" id="KW-1185">Reference proteome</keyword>
<accession>A0ABT4VP75</accession>
<protein>
    <submittedName>
        <fullName evidence="2">Uncharacterized protein</fullName>
    </submittedName>
</protein>
<dbReference type="Proteomes" id="UP001148313">
    <property type="component" value="Unassembled WGS sequence"/>
</dbReference>
<reference evidence="2" key="1">
    <citation type="submission" date="2022-11" db="EMBL/GenBank/DDBJ databases">
        <title>Hoeflea poritis sp. nov., isolated from scleractinian coral Porites lutea.</title>
        <authorList>
            <person name="Zhang G."/>
            <person name="Wei Q."/>
            <person name="Cai L."/>
        </authorList>
    </citation>
    <scope>NUCLEOTIDE SEQUENCE</scope>
    <source>
        <strain evidence="2">E7-10</strain>
    </source>
</reference>
<evidence type="ECO:0000256" key="1">
    <source>
        <dbReference type="SAM" id="Phobius"/>
    </source>
</evidence>
<name>A0ABT4VP75_9HYPH</name>
<proteinExistence type="predicted"/>
<comment type="caution">
    <text evidence="2">The sequence shown here is derived from an EMBL/GenBank/DDBJ whole genome shotgun (WGS) entry which is preliminary data.</text>
</comment>
<sequence length="94" mass="11029">MDRQDQAIAKARVKNGILNMKFKERQIDIWKEIRTLFVFAAIVFIVLLSIVQIAQIATKTIFCPEMKISNPDAWQRNCQWQNYILIVDIARGNY</sequence>
<feature type="transmembrane region" description="Helical" evidence="1">
    <location>
        <begin position="33"/>
        <end position="54"/>
    </location>
</feature>
<keyword evidence="1" id="KW-0472">Membrane</keyword>
<keyword evidence="1" id="KW-0812">Transmembrane</keyword>
<evidence type="ECO:0000313" key="3">
    <source>
        <dbReference type="Proteomes" id="UP001148313"/>
    </source>
</evidence>
<dbReference type="RefSeq" id="WP_271090261.1">
    <property type="nucleotide sequence ID" value="NZ_JAPJZH010000008.1"/>
</dbReference>
<organism evidence="2 3">
    <name type="scientific">Hoeflea poritis</name>
    <dbReference type="NCBI Taxonomy" id="2993659"/>
    <lineage>
        <taxon>Bacteria</taxon>
        <taxon>Pseudomonadati</taxon>
        <taxon>Pseudomonadota</taxon>
        <taxon>Alphaproteobacteria</taxon>
        <taxon>Hyphomicrobiales</taxon>
        <taxon>Rhizobiaceae</taxon>
        <taxon>Hoeflea</taxon>
    </lineage>
</organism>
<dbReference type="EMBL" id="JAPJZH010000008">
    <property type="protein sequence ID" value="MDA4846507.1"/>
    <property type="molecule type" value="Genomic_DNA"/>
</dbReference>
<keyword evidence="1" id="KW-1133">Transmembrane helix</keyword>